<gene>
    <name evidence="1" type="ORF">NCTC10168_00311</name>
</gene>
<dbReference type="AlphaFoldDB" id="A0A449B460"/>
<protein>
    <submittedName>
        <fullName evidence="1">Uncharacterized protein</fullName>
    </submittedName>
</protein>
<evidence type="ECO:0000313" key="2">
    <source>
        <dbReference type="Proteomes" id="UP000290243"/>
    </source>
</evidence>
<accession>A0A449B460</accession>
<proteinExistence type="predicted"/>
<name>A0A449B460_9BACT</name>
<evidence type="ECO:0000313" key="1">
    <source>
        <dbReference type="EMBL" id="VEU75393.1"/>
    </source>
</evidence>
<dbReference type="KEGG" id="mmau:NCTC10168_00311"/>
<dbReference type="OrthoDB" id="9820148at2"/>
<organism evidence="1 2">
    <name type="scientific">Mycoplasmopsis maculosa</name>
    <dbReference type="NCBI Taxonomy" id="114885"/>
    <lineage>
        <taxon>Bacteria</taxon>
        <taxon>Bacillati</taxon>
        <taxon>Mycoplasmatota</taxon>
        <taxon>Mycoplasmoidales</taxon>
        <taxon>Metamycoplasmataceae</taxon>
        <taxon>Mycoplasmopsis</taxon>
    </lineage>
</organism>
<sequence length="233" mass="27786">MGAFNNLQILREESKYLTRKEILRDQKIKSFKKLCSIKKYLKINFDKFLNLVRNFKINLNYEVIKMLEKKQNASLILMLILIVKKALKIKNFKLWDLIGFGLSINRLKHGLNELKKLGLIILKGKYYFLKKNIVKNNGNKMRYLSFKNLEDWMLFFTGNFKALISVKKILWKKADSKKIKLLITNKFLEVSKYKTKFILLLVLVYFGLWRSAITLETKWAKKVGLRSLRYIEF</sequence>
<reference evidence="1 2" key="1">
    <citation type="submission" date="2019-01" db="EMBL/GenBank/DDBJ databases">
        <authorList>
            <consortium name="Pathogen Informatics"/>
        </authorList>
    </citation>
    <scope>NUCLEOTIDE SEQUENCE [LARGE SCALE GENOMIC DNA]</scope>
    <source>
        <strain evidence="1 2">NCTC10168</strain>
    </source>
</reference>
<dbReference type="EMBL" id="LR215037">
    <property type="protein sequence ID" value="VEU75393.1"/>
    <property type="molecule type" value="Genomic_DNA"/>
</dbReference>
<keyword evidence="2" id="KW-1185">Reference proteome</keyword>
<dbReference type="Proteomes" id="UP000290243">
    <property type="component" value="Chromosome"/>
</dbReference>
<dbReference type="RefSeq" id="WP_027122602.1">
    <property type="nucleotide sequence ID" value="NZ_LR215037.1"/>
</dbReference>